<keyword evidence="2" id="KW-0472">Membrane</keyword>
<dbReference type="RefSeq" id="WP_200341817.1">
    <property type="nucleotide sequence ID" value="NZ_NRRL01000050.1"/>
</dbReference>
<evidence type="ECO:0000256" key="2">
    <source>
        <dbReference type="SAM" id="Phobius"/>
    </source>
</evidence>
<name>A0ABS1DJD3_9PROT</name>
<dbReference type="Proteomes" id="UP001296873">
    <property type="component" value="Unassembled WGS sequence"/>
</dbReference>
<reference evidence="4 5" key="1">
    <citation type="journal article" date="2020" name="Microorganisms">
        <title>Osmotic Adaptation and Compatible Solute Biosynthesis of Phototrophic Bacteria as Revealed from Genome Analyses.</title>
        <authorList>
            <person name="Imhoff J.F."/>
            <person name="Rahn T."/>
            <person name="Kunzel S."/>
            <person name="Keller A."/>
            <person name="Neulinger S.C."/>
        </authorList>
    </citation>
    <scope>NUCLEOTIDE SEQUENCE [LARGE SCALE GENOMIC DNA]</scope>
    <source>
        <strain evidence="4 5">DSM 9895</strain>
    </source>
</reference>
<evidence type="ECO:0000313" key="5">
    <source>
        <dbReference type="Proteomes" id="UP001296873"/>
    </source>
</evidence>
<accession>A0ABS1DJD3</accession>
<sequence length="258" mass="28204">MTQPPRLSCLVVAHNEEARLPACLASLAFADEVLVVLDRCTDGSRAVAEAAGARTLEGAWAVEGDRRNAGIAACTGDWVLEVDADERVPDALAREVRRTIAGSAFDYHLVRVDNYVGDRLVRHGWGASFGRRMHPGLFRHGIKTWGRQRVHPALSFAQHARKGPPLDTPVTHYGFGGIGDLIAKLNAYSDRRAADLRDTGELGSAADNYRRIVSRFWKCFVSRKGYREGGIGFVIAVCGALYPILSYLKAKYDPPSGV</sequence>
<keyword evidence="2" id="KW-1133">Transmembrane helix</keyword>
<evidence type="ECO:0000256" key="1">
    <source>
        <dbReference type="ARBA" id="ARBA00038494"/>
    </source>
</evidence>
<comment type="similarity">
    <text evidence="1">Belongs to the glycosyltransferase 2 family. WaaE/KdtX subfamily.</text>
</comment>
<keyword evidence="2" id="KW-0812">Transmembrane</keyword>
<dbReference type="PANTHER" id="PTHR43630">
    <property type="entry name" value="POLY-BETA-1,6-N-ACETYL-D-GLUCOSAMINE SYNTHASE"/>
    <property type="match status" value="1"/>
</dbReference>
<dbReference type="Pfam" id="PF00535">
    <property type="entry name" value="Glycos_transf_2"/>
    <property type="match status" value="1"/>
</dbReference>
<dbReference type="Gene3D" id="3.90.550.10">
    <property type="entry name" value="Spore Coat Polysaccharide Biosynthesis Protein SpsA, Chain A"/>
    <property type="match status" value="1"/>
</dbReference>
<dbReference type="InterPro" id="IPR001173">
    <property type="entry name" value="Glyco_trans_2-like"/>
</dbReference>
<protein>
    <submittedName>
        <fullName evidence="4">Glycosyl transferase</fullName>
    </submittedName>
</protein>
<comment type="caution">
    <text evidence="4">The sequence shown here is derived from an EMBL/GenBank/DDBJ whole genome shotgun (WGS) entry which is preliminary data.</text>
</comment>
<dbReference type="InterPro" id="IPR029044">
    <property type="entry name" value="Nucleotide-diphossugar_trans"/>
</dbReference>
<keyword evidence="4" id="KW-0808">Transferase</keyword>
<dbReference type="SUPFAM" id="SSF53448">
    <property type="entry name" value="Nucleotide-diphospho-sugar transferases"/>
    <property type="match status" value="1"/>
</dbReference>
<feature type="transmembrane region" description="Helical" evidence="2">
    <location>
        <begin position="230"/>
        <end position="248"/>
    </location>
</feature>
<dbReference type="PANTHER" id="PTHR43630:SF2">
    <property type="entry name" value="GLYCOSYLTRANSFERASE"/>
    <property type="match status" value="1"/>
</dbReference>
<gene>
    <name evidence="4" type="ORF">CKO28_15710</name>
</gene>
<dbReference type="EMBL" id="NRRL01000050">
    <property type="protein sequence ID" value="MBK1669485.1"/>
    <property type="molecule type" value="Genomic_DNA"/>
</dbReference>
<keyword evidence="5" id="KW-1185">Reference proteome</keyword>
<proteinExistence type="inferred from homology"/>
<dbReference type="GO" id="GO:0016740">
    <property type="term" value="F:transferase activity"/>
    <property type="evidence" value="ECO:0007669"/>
    <property type="project" value="UniProtKB-KW"/>
</dbReference>
<feature type="domain" description="Glycosyltransferase 2-like" evidence="3">
    <location>
        <begin position="8"/>
        <end position="102"/>
    </location>
</feature>
<dbReference type="CDD" id="cd02511">
    <property type="entry name" value="Beta4Glucosyltransferase"/>
    <property type="match status" value="1"/>
</dbReference>
<evidence type="ECO:0000313" key="4">
    <source>
        <dbReference type="EMBL" id="MBK1669485.1"/>
    </source>
</evidence>
<organism evidence="4 5">
    <name type="scientific">Rhodovibrio sodomensis</name>
    <dbReference type="NCBI Taxonomy" id="1088"/>
    <lineage>
        <taxon>Bacteria</taxon>
        <taxon>Pseudomonadati</taxon>
        <taxon>Pseudomonadota</taxon>
        <taxon>Alphaproteobacteria</taxon>
        <taxon>Rhodospirillales</taxon>
        <taxon>Rhodovibrionaceae</taxon>
        <taxon>Rhodovibrio</taxon>
    </lineage>
</organism>
<evidence type="ECO:0000259" key="3">
    <source>
        <dbReference type="Pfam" id="PF00535"/>
    </source>
</evidence>